<dbReference type="EMBL" id="LDJL01000011">
    <property type="protein sequence ID" value="KRG69138.1"/>
    <property type="molecule type" value="Genomic_DNA"/>
</dbReference>
<evidence type="ECO:0000313" key="2">
    <source>
        <dbReference type="Proteomes" id="UP000052052"/>
    </source>
</evidence>
<gene>
    <name evidence="1" type="ORF">ABB29_12085</name>
</gene>
<dbReference type="AlphaFoldDB" id="A0A0R0CRS2"/>
<sequence length="63" mass="7180">MIHYHPPLHVWTRHHPEAARIAQSLPRELLGLRTRLLVSDVCQRFGVATSTAMRAISLARRAN</sequence>
<protein>
    <submittedName>
        <fullName evidence="1">Uncharacterized protein</fullName>
    </submittedName>
</protein>
<dbReference type="PATRIC" id="fig|344882.3.peg.786"/>
<dbReference type="STRING" id="344882.ABB29_12085"/>
<evidence type="ECO:0000313" key="1">
    <source>
        <dbReference type="EMBL" id="KRG69138.1"/>
    </source>
</evidence>
<comment type="caution">
    <text evidence="1">The sequence shown here is derived from an EMBL/GenBank/DDBJ whole genome shotgun (WGS) entry which is preliminary data.</text>
</comment>
<accession>A0A0R0CRS2</accession>
<keyword evidence="2" id="KW-1185">Reference proteome</keyword>
<organism evidence="1 2">
    <name type="scientific">Pseudoxanthomonas dokdonensis</name>
    <dbReference type="NCBI Taxonomy" id="344882"/>
    <lineage>
        <taxon>Bacteria</taxon>
        <taxon>Pseudomonadati</taxon>
        <taxon>Pseudomonadota</taxon>
        <taxon>Gammaproteobacteria</taxon>
        <taxon>Lysobacterales</taxon>
        <taxon>Lysobacteraceae</taxon>
        <taxon>Pseudoxanthomonas</taxon>
    </lineage>
</organism>
<proteinExistence type="predicted"/>
<name>A0A0R0CRS2_9GAMM</name>
<reference evidence="1 2" key="1">
    <citation type="submission" date="2015-05" db="EMBL/GenBank/DDBJ databases">
        <title>Genome sequencing and analysis of members of genus Stenotrophomonas.</title>
        <authorList>
            <person name="Patil P.P."/>
            <person name="Midha S."/>
            <person name="Patil P.B."/>
        </authorList>
    </citation>
    <scope>NUCLEOTIDE SEQUENCE [LARGE SCALE GENOMIC DNA]</scope>
    <source>
        <strain evidence="1 2">DSM 21858</strain>
    </source>
</reference>
<dbReference type="Proteomes" id="UP000052052">
    <property type="component" value="Unassembled WGS sequence"/>
</dbReference>